<keyword evidence="2" id="KW-1185">Reference proteome</keyword>
<gene>
    <name evidence="1" type="ORF">BST14_04610</name>
</gene>
<dbReference type="AlphaFoldDB" id="A0A1W9ZPA6"/>
<evidence type="ECO:0000313" key="2">
    <source>
        <dbReference type="Proteomes" id="UP000192707"/>
    </source>
</evidence>
<name>A0A1W9ZPA6_MYCAI</name>
<comment type="caution">
    <text evidence="1">The sequence shown here is derived from an EMBL/GenBank/DDBJ whole genome shotgun (WGS) entry which is preliminary data.</text>
</comment>
<dbReference type="Proteomes" id="UP000192707">
    <property type="component" value="Unassembled WGS sequence"/>
</dbReference>
<accession>A0A1W9ZPA6</accession>
<evidence type="ECO:0000313" key="1">
    <source>
        <dbReference type="EMBL" id="ORA19682.1"/>
    </source>
</evidence>
<proteinExistence type="predicted"/>
<protein>
    <submittedName>
        <fullName evidence="1">Uncharacterized protein</fullName>
    </submittedName>
</protein>
<reference evidence="1 2" key="1">
    <citation type="submission" date="2016-12" db="EMBL/GenBank/DDBJ databases">
        <title>The new phylogeny of genus Mycobacterium.</title>
        <authorList>
            <person name="Tortoli E."/>
            <person name="Trovato A."/>
            <person name="Cirillo D.M."/>
        </authorList>
    </citation>
    <scope>NUCLEOTIDE SEQUENCE [LARGE SCALE GENOMIC DNA]</scope>
    <source>
        <strain evidence="1 2">DSM 45069</strain>
    </source>
</reference>
<organism evidence="1 2">
    <name type="scientific">Mycobacterium arosiense ATCC BAA-1401 = DSM 45069</name>
    <dbReference type="NCBI Taxonomy" id="1265311"/>
    <lineage>
        <taxon>Bacteria</taxon>
        <taxon>Bacillati</taxon>
        <taxon>Actinomycetota</taxon>
        <taxon>Actinomycetes</taxon>
        <taxon>Mycobacteriales</taxon>
        <taxon>Mycobacteriaceae</taxon>
        <taxon>Mycobacterium</taxon>
        <taxon>Mycobacterium avium complex (MAC)</taxon>
    </lineage>
</organism>
<sequence>MCCGTKETVMTVGAAPPSVFEAELPTLCYDPDALPAQVYPRLREPVLQGLHLSGPKSLPIEFER</sequence>
<dbReference type="EMBL" id="MVHG01000006">
    <property type="protein sequence ID" value="ORA19682.1"/>
    <property type="molecule type" value="Genomic_DNA"/>
</dbReference>